<evidence type="ECO:0000256" key="2">
    <source>
        <dbReference type="ARBA" id="ARBA00023002"/>
    </source>
</evidence>
<keyword evidence="3" id="KW-0520">NAD</keyword>
<dbReference type="GO" id="GO:0051287">
    <property type="term" value="F:NAD binding"/>
    <property type="evidence" value="ECO:0007669"/>
    <property type="project" value="InterPro"/>
</dbReference>
<comment type="caution">
    <text evidence="7">The sequence shown here is derived from an EMBL/GenBank/DDBJ whole genome shotgun (WGS) entry which is preliminary data.</text>
</comment>
<keyword evidence="2 4" id="KW-0560">Oxidoreductase</keyword>
<evidence type="ECO:0000256" key="1">
    <source>
        <dbReference type="ARBA" id="ARBA00005854"/>
    </source>
</evidence>
<dbReference type="GO" id="GO:0008720">
    <property type="term" value="F:D-lactate dehydrogenase (NAD+) activity"/>
    <property type="evidence" value="ECO:0007669"/>
    <property type="project" value="TreeGrafter"/>
</dbReference>
<dbReference type="PROSITE" id="PS00671">
    <property type="entry name" value="D_2_HYDROXYACID_DH_3"/>
    <property type="match status" value="1"/>
</dbReference>
<evidence type="ECO:0000256" key="3">
    <source>
        <dbReference type="ARBA" id="ARBA00023027"/>
    </source>
</evidence>
<protein>
    <submittedName>
        <fullName evidence="7">Hydroxyacid dehydrogenase</fullName>
    </submittedName>
</protein>
<evidence type="ECO:0000313" key="8">
    <source>
        <dbReference type="Proteomes" id="UP000052020"/>
    </source>
</evidence>
<dbReference type="SUPFAM" id="SSF51735">
    <property type="entry name" value="NAD(P)-binding Rossmann-fold domains"/>
    <property type="match status" value="1"/>
</dbReference>
<reference evidence="7 8" key="1">
    <citation type="journal article" date="2015" name="Microbiome">
        <title>Genomic resolution of linkages in carbon, nitrogen, and sulfur cycling among widespread estuary sediment bacteria.</title>
        <authorList>
            <person name="Baker B.J."/>
            <person name="Lazar C.S."/>
            <person name="Teske A.P."/>
            <person name="Dick G.J."/>
        </authorList>
    </citation>
    <scope>NUCLEOTIDE SEQUENCE [LARGE SCALE GENOMIC DNA]</scope>
    <source>
        <strain evidence="7">DG_56</strain>
    </source>
</reference>
<dbReference type="EMBL" id="LIZY01000004">
    <property type="protein sequence ID" value="KPJ64859.1"/>
    <property type="molecule type" value="Genomic_DNA"/>
</dbReference>
<sequence>MANAPSVSNVVFFEVHDWERDYLSHAPVGDSAVRTFEEPLDHNAVQLAAGAAAVSVFIYSDVSREVVEQLPDVRLIATRSTGYDHIDMAAARERGIVVCNVPDYGANTVAEHAFGLILGLSRRIFAAYGKVKQRDFSLDQLRGFDLKGKTIGVVGAGSIGLHVIRIARGVGMEALAYDVREQPLIAEVLGFRYVDLDTLLEQSDVISLHAPLVPQTHHLINRETLRKVKPGVLIINTARGELVDIEALTEALDEGWVGGAGLDVFEGEHEIKEESELLRRRERPKDLDAIIHLLDRDDVILTSHMAFYSEEALSRILDTTLGNIRAFMAGEPQNIVSG</sequence>
<dbReference type="Pfam" id="PF00389">
    <property type="entry name" value="2-Hacid_dh"/>
    <property type="match status" value="1"/>
</dbReference>
<dbReference type="InterPro" id="IPR006140">
    <property type="entry name" value="D-isomer_DH_NAD-bd"/>
</dbReference>
<name>A0A0S7XRN9_9BACT</name>
<dbReference type="Proteomes" id="UP000052020">
    <property type="component" value="Unassembled WGS sequence"/>
</dbReference>
<feature type="domain" description="D-isomer specific 2-hydroxyacid dehydrogenase catalytic" evidence="5">
    <location>
        <begin position="11"/>
        <end position="336"/>
    </location>
</feature>
<dbReference type="CDD" id="cd12187">
    <property type="entry name" value="LDH_like_1"/>
    <property type="match status" value="1"/>
</dbReference>
<dbReference type="InterPro" id="IPR058205">
    <property type="entry name" value="D-LDH-like"/>
</dbReference>
<feature type="domain" description="D-isomer specific 2-hydroxyacid dehydrogenase NAD-binding" evidence="6">
    <location>
        <begin position="114"/>
        <end position="306"/>
    </location>
</feature>
<dbReference type="InterPro" id="IPR036291">
    <property type="entry name" value="NAD(P)-bd_dom_sf"/>
</dbReference>
<dbReference type="PROSITE" id="PS00670">
    <property type="entry name" value="D_2_HYDROXYACID_DH_2"/>
    <property type="match status" value="1"/>
</dbReference>
<evidence type="ECO:0000256" key="4">
    <source>
        <dbReference type="RuleBase" id="RU003719"/>
    </source>
</evidence>
<dbReference type="InterPro" id="IPR029753">
    <property type="entry name" value="D-isomer_DH_CS"/>
</dbReference>
<proteinExistence type="inferred from homology"/>
<comment type="similarity">
    <text evidence="1 4">Belongs to the D-isomer specific 2-hydroxyacid dehydrogenase family.</text>
</comment>
<evidence type="ECO:0000259" key="6">
    <source>
        <dbReference type="Pfam" id="PF02826"/>
    </source>
</evidence>
<gene>
    <name evidence="7" type="ORF">AMK68_00345</name>
</gene>
<dbReference type="PANTHER" id="PTHR43026:SF1">
    <property type="entry name" value="2-HYDROXYACID DEHYDROGENASE HOMOLOG 1-RELATED"/>
    <property type="match status" value="1"/>
</dbReference>
<dbReference type="Gene3D" id="3.40.50.720">
    <property type="entry name" value="NAD(P)-binding Rossmann-like Domain"/>
    <property type="match status" value="2"/>
</dbReference>
<accession>A0A0S7XRN9</accession>
<organism evidence="7 8">
    <name type="scientific">candidate division KD3-62 bacterium DG_56</name>
    <dbReference type="NCBI Taxonomy" id="1704032"/>
    <lineage>
        <taxon>Bacteria</taxon>
        <taxon>candidate division KD3-62</taxon>
    </lineage>
</organism>
<dbReference type="SUPFAM" id="SSF52283">
    <property type="entry name" value="Formate/glycerate dehydrogenase catalytic domain-like"/>
    <property type="match status" value="1"/>
</dbReference>
<dbReference type="AlphaFoldDB" id="A0A0S7XRN9"/>
<dbReference type="InterPro" id="IPR006139">
    <property type="entry name" value="D-isomer_2_OHA_DH_cat_dom"/>
</dbReference>
<dbReference type="Pfam" id="PF02826">
    <property type="entry name" value="2-Hacid_dh_C"/>
    <property type="match status" value="1"/>
</dbReference>
<dbReference type="PANTHER" id="PTHR43026">
    <property type="entry name" value="2-HYDROXYACID DEHYDROGENASE HOMOLOG 1-RELATED"/>
    <property type="match status" value="1"/>
</dbReference>
<evidence type="ECO:0000313" key="7">
    <source>
        <dbReference type="EMBL" id="KPJ64859.1"/>
    </source>
</evidence>
<evidence type="ECO:0000259" key="5">
    <source>
        <dbReference type="Pfam" id="PF00389"/>
    </source>
</evidence>